<sequence length="239" mass="25821">MDVQWLLLGLVQIMFINIVLSGDNAVVIALACRSLPQEQQKKAIFLGSLGAIVLRVVLTFAAVWLLQIPYVQLAGGVLLLWIALKLMKQEDHEEKLASSHRLGAAIKTIIVADLVMSLDNVLAVAGAAAGNYLLIGCGLAFSIPLIIWGSKLLMSLMKRYPVIVLLGVALLGYTSGEMMLNDKMVGHAVESLSPALHTLIPVALGVLVVAIGKLLEKRQHKEKEQQIPAAQEQEVQSHV</sequence>
<accession>A0ABW3UGC9</accession>
<evidence type="ECO:0000256" key="2">
    <source>
        <dbReference type="ARBA" id="ARBA00007511"/>
    </source>
</evidence>
<proteinExistence type="inferred from homology"/>
<evidence type="ECO:0000313" key="7">
    <source>
        <dbReference type="EMBL" id="MFD1220028.1"/>
    </source>
</evidence>
<feature type="transmembrane region" description="Helical" evidence="6">
    <location>
        <begin position="124"/>
        <end position="148"/>
    </location>
</feature>
<feature type="transmembrane region" description="Helical" evidence="6">
    <location>
        <begin position="196"/>
        <end position="215"/>
    </location>
</feature>
<reference evidence="8" key="1">
    <citation type="journal article" date="2019" name="Int. J. Syst. Evol. Microbiol.">
        <title>The Global Catalogue of Microorganisms (GCM) 10K type strain sequencing project: providing services to taxonomists for standard genome sequencing and annotation.</title>
        <authorList>
            <consortium name="The Broad Institute Genomics Platform"/>
            <consortium name="The Broad Institute Genome Sequencing Center for Infectious Disease"/>
            <person name="Wu L."/>
            <person name="Ma J."/>
        </authorList>
    </citation>
    <scope>NUCLEOTIDE SEQUENCE [LARGE SCALE GENOMIC DNA]</scope>
    <source>
        <strain evidence="8">CCUG 53270</strain>
    </source>
</reference>
<feature type="transmembrane region" description="Helical" evidence="6">
    <location>
        <begin position="160"/>
        <end position="176"/>
    </location>
</feature>
<evidence type="ECO:0000256" key="3">
    <source>
        <dbReference type="ARBA" id="ARBA00022692"/>
    </source>
</evidence>
<comment type="caution">
    <text evidence="7">The sequence shown here is derived from an EMBL/GenBank/DDBJ whole genome shotgun (WGS) entry which is preliminary data.</text>
</comment>
<comment type="subcellular location">
    <subcellularLocation>
        <location evidence="1">Membrane</location>
        <topology evidence="1">Multi-pass membrane protein</topology>
    </subcellularLocation>
</comment>
<organism evidence="7 8">
    <name type="scientific">Paenibacillus vulneris</name>
    <dbReference type="NCBI Taxonomy" id="1133364"/>
    <lineage>
        <taxon>Bacteria</taxon>
        <taxon>Bacillati</taxon>
        <taxon>Bacillota</taxon>
        <taxon>Bacilli</taxon>
        <taxon>Bacillales</taxon>
        <taxon>Paenibacillaceae</taxon>
        <taxon>Paenibacillus</taxon>
    </lineage>
</organism>
<feature type="transmembrane region" description="Helical" evidence="6">
    <location>
        <begin position="43"/>
        <end position="64"/>
    </location>
</feature>
<evidence type="ECO:0000256" key="6">
    <source>
        <dbReference type="SAM" id="Phobius"/>
    </source>
</evidence>
<keyword evidence="8" id="KW-1185">Reference proteome</keyword>
<gene>
    <name evidence="7" type="ORF">ACFQ4B_07855</name>
</gene>
<dbReference type="Pfam" id="PF03741">
    <property type="entry name" value="TerC"/>
    <property type="match status" value="1"/>
</dbReference>
<evidence type="ECO:0000256" key="1">
    <source>
        <dbReference type="ARBA" id="ARBA00004141"/>
    </source>
</evidence>
<dbReference type="InterPro" id="IPR005496">
    <property type="entry name" value="Integral_membrane_TerC"/>
</dbReference>
<protein>
    <submittedName>
        <fullName evidence="7">TerC family protein</fullName>
    </submittedName>
</protein>
<evidence type="ECO:0000256" key="5">
    <source>
        <dbReference type="ARBA" id="ARBA00023136"/>
    </source>
</evidence>
<dbReference type="RefSeq" id="WP_345586801.1">
    <property type="nucleotide sequence ID" value="NZ_BAABJG010000006.1"/>
</dbReference>
<evidence type="ECO:0000313" key="8">
    <source>
        <dbReference type="Proteomes" id="UP001597180"/>
    </source>
</evidence>
<dbReference type="PANTHER" id="PTHR30238:SF4">
    <property type="entry name" value="SLL1022 PROTEIN"/>
    <property type="match status" value="1"/>
</dbReference>
<dbReference type="EMBL" id="JBHTLU010000013">
    <property type="protein sequence ID" value="MFD1220028.1"/>
    <property type="molecule type" value="Genomic_DNA"/>
</dbReference>
<keyword evidence="3 6" id="KW-0812">Transmembrane</keyword>
<feature type="transmembrane region" description="Helical" evidence="6">
    <location>
        <begin position="6"/>
        <end position="31"/>
    </location>
</feature>
<dbReference type="NCBIfam" id="TIGR03717">
    <property type="entry name" value="R_switched_YjbE"/>
    <property type="match status" value="1"/>
</dbReference>
<comment type="similarity">
    <text evidence="2">Belongs to the TerC family.</text>
</comment>
<evidence type="ECO:0000256" key="4">
    <source>
        <dbReference type="ARBA" id="ARBA00022989"/>
    </source>
</evidence>
<dbReference type="InterPro" id="IPR022301">
    <property type="entry name" value="Integral_membrane_YjbE"/>
</dbReference>
<name>A0ABW3UGC9_9BACL</name>
<keyword evidence="5 6" id="KW-0472">Membrane</keyword>
<dbReference type="Proteomes" id="UP001597180">
    <property type="component" value="Unassembled WGS sequence"/>
</dbReference>
<keyword evidence="4 6" id="KW-1133">Transmembrane helix</keyword>
<dbReference type="PANTHER" id="PTHR30238">
    <property type="entry name" value="MEMBRANE BOUND PREDICTED REDOX MODULATOR"/>
    <property type="match status" value="1"/>
</dbReference>